<gene>
    <name evidence="1" type="ORF">C8N24_0127</name>
</gene>
<dbReference type="RefSeq" id="WP_121246779.1">
    <property type="nucleotide sequence ID" value="NZ_RBIL01000001.1"/>
</dbReference>
<reference evidence="1 2" key="1">
    <citation type="submission" date="2018-10" db="EMBL/GenBank/DDBJ databases">
        <title>Genomic Encyclopedia of Archaeal and Bacterial Type Strains, Phase II (KMG-II): from individual species to whole genera.</title>
        <authorList>
            <person name="Goeker M."/>
        </authorList>
    </citation>
    <scope>NUCLEOTIDE SEQUENCE [LARGE SCALE GENOMIC DNA]</scope>
    <source>
        <strain evidence="1 2">DSM 14954</strain>
    </source>
</reference>
<evidence type="ECO:0000313" key="1">
    <source>
        <dbReference type="EMBL" id="RKQ90326.1"/>
    </source>
</evidence>
<sequence length="131" mass="14298">MVTVIEAQAPGTLAFAISGRLTHADFRETLLPPIAETIARGGPIRALAIIQDFEGVEPGPLLNELKSAARLGSKQRSVESFFAVVTDIDWLRRSIPLFGWLVPGTIRVFSTTDRAEAEAWLARQTGQRDAL</sequence>
<protein>
    <submittedName>
        <fullName evidence="1">SpoIIAA-like protein</fullName>
    </submittedName>
</protein>
<dbReference type="AlphaFoldDB" id="A0A660L7H9"/>
<accession>A0A660L7H9</accession>
<proteinExistence type="predicted"/>
<keyword evidence="2" id="KW-1185">Reference proteome</keyword>
<dbReference type="InterPro" id="IPR038396">
    <property type="entry name" value="SpoIIAA-like_sf"/>
</dbReference>
<dbReference type="OrthoDB" id="4729899at2"/>
<dbReference type="Proteomes" id="UP000278962">
    <property type="component" value="Unassembled WGS sequence"/>
</dbReference>
<dbReference type="InterPro" id="IPR021866">
    <property type="entry name" value="SpoIIAA-like"/>
</dbReference>
<dbReference type="Gene3D" id="3.40.50.10600">
    <property type="entry name" value="SpoIIaa-like domains"/>
    <property type="match status" value="1"/>
</dbReference>
<comment type="caution">
    <text evidence="1">The sequence shown here is derived from an EMBL/GenBank/DDBJ whole genome shotgun (WGS) entry which is preliminary data.</text>
</comment>
<evidence type="ECO:0000313" key="2">
    <source>
        <dbReference type="Proteomes" id="UP000278962"/>
    </source>
</evidence>
<name>A0A660L7H9_9ACTN</name>
<dbReference type="Pfam" id="PF11964">
    <property type="entry name" value="SpoIIAA-like"/>
    <property type="match status" value="1"/>
</dbReference>
<organism evidence="1 2">
    <name type="scientific">Solirubrobacter pauli</name>
    <dbReference type="NCBI Taxonomy" id="166793"/>
    <lineage>
        <taxon>Bacteria</taxon>
        <taxon>Bacillati</taxon>
        <taxon>Actinomycetota</taxon>
        <taxon>Thermoleophilia</taxon>
        <taxon>Solirubrobacterales</taxon>
        <taxon>Solirubrobacteraceae</taxon>
        <taxon>Solirubrobacter</taxon>
    </lineage>
</organism>
<dbReference type="SUPFAM" id="SSF52091">
    <property type="entry name" value="SpoIIaa-like"/>
    <property type="match status" value="1"/>
</dbReference>
<dbReference type="EMBL" id="RBIL01000001">
    <property type="protein sequence ID" value="RKQ90326.1"/>
    <property type="molecule type" value="Genomic_DNA"/>
</dbReference>
<dbReference type="InterPro" id="IPR036513">
    <property type="entry name" value="STAS_dom_sf"/>
</dbReference>